<dbReference type="RefSeq" id="WP_120167769.1">
    <property type="nucleotide sequence ID" value="NZ_MCIB01000006.1"/>
</dbReference>
<gene>
    <name evidence="1" type="ORF">BET03_09235</name>
</gene>
<dbReference type="SUPFAM" id="SSF48452">
    <property type="entry name" value="TPR-like"/>
    <property type="match status" value="1"/>
</dbReference>
<evidence type="ECO:0000313" key="2">
    <source>
        <dbReference type="Proteomes" id="UP000284177"/>
    </source>
</evidence>
<sequence length="255" mass="29974">MWDNRYLVGIMKSFIPPFAKVIVLDTPFKRPAVKMVDLDGDGVLELVGAYNWQSENYIIVLKYSYGIWQVIDIIKGKGYNITYFGVAPITSRYKNNLVVGWQVGAMWSDLSVYEWTNMGMKDLIEGNKYYSMIEVKDIKSTQGRDGIYELALWIHDTGEAYKVEIYRWVDSKFTLALDVYPYYFKKVANYYKKLLKEKDSTTYWYYLADAQIKIGNTQEALKSIDRALDFEYPYPSREELMQLRDQLCEYEPFSI</sequence>
<evidence type="ECO:0000313" key="1">
    <source>
        <dbReference type="EMBL" id="RKD33427.1"/>
    </source>
</evidence>
<comment type="caution">
    <text evidence="1">The sequence shown here is derived from an EMBL/GenBank/DDBJ whole genome shotgun (WGS) entry which is preliminary data.</text>
</comment>
<evidence type="ECO:0008006" key="3">
    <source>
        <dbReference type="Google" id="ProtNLM"/>
    </source>
</evidence>
<organism evidence="1 2">
    <name type="scientific">Thermohalobacter berrensis</name>
    <dbReference type="NCBI Taxonomy" id="99594"/>
    <lineage>
        <taxon>Bacteria</taxon>
        <taxon>Bacillati</taxon>
        <taxon>Bacillota</taxon>
        <taxon>Tissierellia</taxon>
        <taxon>Tissierellales</taxon>
        <taxon>Thermohalobacteraceae</taxon>
        <taxon>Thermohalobacter</taxon>
    </lineage>
</organism>
<protein>
    <recommendedName>
        <fullName evidence="3">Tetratricopeptide repeat protein</fullName>
    </recommendedName>
</protein>
<name>A0A419T763_9FIRM</name>
<dbReference type="OrthoDB" id="9762883at2"/>
<keyword evidence="2" id="KW-1185">Reference proteome</keyword>
<proteinExistence type="predicted"/>
<reference evidence="1 2" key="1">
    <citation type="submission" date="2016-08" db="EMBL/GenBank/DDBJ databases">
        <title>Novel Firmicutes and Novel Genomes.</title>
        <authorList>
            <person name="Poppleton D.I."/>
            <person name="Gribaldo S."/>
        </authorList>
    </citation>
    <scope>NUCLEOTIDE SEQUENCE [LARGE SCALE GENOMIC DNA]</scope>
    <source>
        <strain evidence="1 2">CTT3</strain>
    </source>
</reference>
<dbReference type="Proteomes" id="UP000284177">
    <property type="component" value="Unassembled WGS sequence"/>
</dbReference>
<dbReference type="InterPro" id="IPR011990">
    <property type="entry name" value="TPR-like_helical_dom_sf"/>
</dbReference>
<dbReference type="AlphaFoldDB" id="A0A419T763"/>
<dbReference type="Gene3D" id="1.25.40.10">
    <property type="entry name" value="Tetratricopeptide repeat domain"/>
    <property type="match status" value="1"/>
</dbReference>
<dbReference type="EMBL" id="MCIB01000006">
    <property type="protein sequence ID" value="RKD33427.1"/>
    <property type="molecule type" value="Genomic_DNA"/>
</dbReference>
<accession>A0A419T763</accession>